<dbReference type="InterPro" id="IPR000209">
    <property type="entry name" value="Peptidase_S8/S53_dom"/>
</dbReference>
<dbReference type="PANTHER" id="PTHR43806:SF11">
    <property type="entry name" value="CEREVISIN-RELATED"/>
    <property type="match status" value="1"/>
</dbReference>
<dbReference type="PANTHER" id="PTHR43806">
    <property type="entry name" value="PEPTIDASE S8"/>
    <property type="match status" value="1"/>
</dbReference>
<dbReference type="Gene3D" id="2.80.10.50">
    <property type="match status" value="2"/>
</dbReference>
<dbReference type="InterPro" id="IPR023827">
    <property type="entry name" value="Peptidase_S8_Asp-AS"/>
</dbReference>
<dbReference type="InterPro" id="IPR050131">
    <property type="entry name" value="Peptidase_S8_subtilisin-like"/>
</dbReference>
<gene>
    <name evidence="8" type="ORF">ASN18_3173</name>
</gene>
<keyword evidence="3 5" id="KW-0378">Hydrolase</keyword>
<dbReference type="InterPro" id="IPR022398">
    <property type="entry name" value="Peptidase_S8_His-AS"/>
</dbReference>
<dbReference type="EC" id="3.4.21.-" evidence="8"/>
<dbReference type="SMART" id="SM00458">
    <property type="entry name" value="RICIN"/>
    <property type="match status" value="1"/>
</dbReference>
<feature type="domain" description="Ricin B lectin" evidence="7">
    <location>
        <begin position="719"/>
        <end position="860"/>
    </location>
</feature>
<dbReference type="Pfam" id="PF18885">
    <property type="entry name" value="DUF5648"/>
    <property type="match status" value="1"/>
</dbReference>
<dbReference type="Pfam" id="PF18998">
    <property type="entry name" value="Flg_new_2"/>
    <property type="match status" value="1"/>
</dbReference>
<dbReference type="SUPFAM" id="SSF50370">
    <property type="entry name" value="Ricin B-like lectins"/>
    <property type="match status" value="1"/>
</dbReference>
<dbReference type="PROSITE" id="PS51892">
    <property type="entry name" value="SUBTILASE"/>
    <property type="match status" value="1"/>
</dbReference>
<evidence type="ECO:0000259" key="7">
    <source>
        <dbReference type="SMART" id="SM00458"/>
    </source>
</evidence>
<dbReference type="Gene3D" id="3.40.50.200">
    <property type="entry name" value="Peptidase S8/S53 domain"/>
    <property type="match status" value="1"/>
</dbReference>
<dbReference type="InterPro" id="IPR000772">
    <property type="entry name" value="Ricin_B_lectin"/>
</dbReference>
<name>A0ABR5SB45_9BACT</name>
<proteinExistence type="inferred from homology"/>
<dbReference type="EMBL" id="LNQR01000127">
    <property type="protein sequence ID" value="KWT76033.1"/>
    <property type="molecule type" value="Genomic_DNA"/>
</dbReference>
<dbReference type="InterPro" id="IPR043708">
    <property type="entry name" value="DUF5648"/>
</dbReference>
<dbReference type="InterPro" id="IPR015500">
    <property type="entry name" value="Peptidase_S8_subtilisin-rel"/>
</dbReference>
<dbReference type="PROSITE" id="PS00136">
    <property type="entry name" value="SUBTILASE_ASP"/>
    <property type="match status" value="1"/>
</dbReference>
<organism evidence="8 9">
    <name type="scientific">Candidatus Magnetominusculus xianensis</name>
    <dbReference type="NCBI Taxonomy" id="1748249"/>
    <lineage>
        <taxon>Bacteria</taxon>
        <taxon>Pseudomonadati</taxon>
        <taxon>Nitrospirota</taxon>
        <taxon>Nitrospiria</taxon>
        <taxon>Nitrospirales</taxon>
        <taxon>Nitrospiraceae</taxon>
        <taxon>Candidatus Magnetominusculus</taxon>
    </lineage>
</organism>
<dbReference type="SUPFAM" id="SSF52743">
    <property type="entry name" value="Subtilisin-like"/>
    <property type="match status" value="1"/>
</dbReference>
<dbReference type="InterPro" id="IPR036852">
    <property type="entry name" value="Peptidase_S8/S53_dom_sf"/>
</dbReference>
<dbReference type="Proteomes" id="UP000060487">
    <property type="component" value="Unassembled WGS sequence"/>
</dbReference>
<dbReference type="Pfam" id="PF00082">
    <property type="entry name" value="Peptidase_S8"/>
    <property type="match status" value="1"/>
</dbReference>
<dbReference type="PROSITE" id="PS00137">
    <property type="entry name" value="SUBTILASE_HIS"/>
    <property type="match status" value="1"/>
</dbReference>
<dbReference type="PROSITE" id="PS00138">
    <property type="entry name" value="SUBTILASE_SER"/>
    <property type="match status" value="1"/>
</dbReference>
<sequence>MKQFMSMSFNVLVTISKFLAIAMLIVLSINYPKAIAQDLFNERINKVLNPDVYNKLVLMAQKYGTVRIIVQVDVQSHPLGWLSKSEADEQLKQVSLVQGKVMDQLASVNVISYYKFKYSPDIAMTVDRHALDTVIAIPEVVYVQEDKLSAPGQVNWDITKVGAPSAWSMGYDGSGHAVAILDTGVDKKHPMLSGKVVSEACYSSNDSTSVSSLCPGGVAESTSSGAAMPYAGNCPTGYCDHGTHVAGTAAGLNTGESSGVAKGANIIAIQVFSLVNDTTSCEGTTPPCLRSYDTDQMKALERVYSLSSTYSIASVNMSISTTNKAYTTNCDSDGRKSKIDNLRSVGIATVISSGNAGATNGIGAPACISTAVSVGSTTSNDAVASSSNSASFLSLLAPGDSIYSSIPNNSYDTMSGTSMAAPHVAGAWAVLKQIKPSASVVRILNVLKDTGVSIKDSRNGLIKPRIQVDSAVTQIKAGTTCSSASKSPVYRFYRNDIGSHFYTISQSEKDKVINNLSNSYSYEGPAYYAFTTQVAGTSPVYRFYRKDVGSHFYTIDQSEKDKVMNELSNVYSYEGPAYYAYETDTSCGSPLYRFYRKDVGSHFYTISESEKDKVINKLSNYYSYEGPVFNAYQDNINSYTLSVSFTGGGRVTSSPAGISCDYTCSAAYTSGTSVTVTATPNSGYRLLTWTGCDSTNGSSCTVSMSSDKSVSPKFTINTTTYFSIKNKNSGKCLNVSAGGLATLGATVQWDCDGSDSELFTATVNSSGYYSYKNKQSKKCLTVRNASTSNNAEIIEWTCDLNDSTGQNQLWTQTVNSSGYYSIKGKQSNKCMDVRDWSTSNGGIIQLYDCTGSDTQVFSFN</sequence>
<dbReference type="GO" id="GO:0016787">
    <property type="term" value="F:hydrolase activity"/>
    <property type="evidence" value="ECO:0007669"/>
    <property type="project" value="UniProtKB-KW"/>
</dbReference>
<evidence type="ECO:0000256" key="6">
    <source>
        <dbReference type="RuleBase" id="RU003355"/>
    </source>
</evidence>
<dbReference type="InterPro" id="IPR044060">
    <property type="entry name" value="Bacterial_rp_domain"/>
</dbReference>
<protein>
    <submittedName>
        <fullName evidence="8">Subtilisin-like serine protease</fullName>
        <ecNumber evidence="8">3.4.21.-</ecNumber>
    </submittedName>
</protein>
<evidence type="ECO:0000256" key="1">
    <source>
        <dbReference type="ARBA" id="ARBA00011073"/>
    </source>
</evidence>
<keyword evidence="4 5" id="KW-0720">Serine protease</keyword>
<evidence type="ECO:0000256" key="4">
    <source>
        <dbReference type="ARBA" id="ARBA00022825"/>
    </source>
</evidence>
<dbReference type="PRINTS" id="PR00723">
    <property type="entry name" value="SUBTILISIN"/>
</dbReference>
<keyword evidence="2 5" id="KW-0645">Protease</keyword>
<reference evidence="8 9" key="1">
    <citation type="submission" date="2015-11" db="EMBL/GenBank/DDBJ databases">
        <authorList>
            <person name="Lin W."/>
        </authorList>
    </citation>
    <scope>NUCLEOTIDE SEQUENCE [LARGE SCALE GENOMIC DNA]</scope>
    <source>
        <strain evidence="8 9">HCH-1</strain>
    </source>
</reference>
<feature type="active site" description="Charge relay system" evidence="5">
    <location>
        <position position="241"/>
    </location>
</feature>
<dbReference type="CDD" id="cd00161">
    <property type="entry name" value="beta-trefoil_Ricin-like"/>
    <property type="match status" value="1"/>
</dbReference>
<evidence type="ECO:0000256" key="2">
    <source>
        <dbReference type="ARBA" id="ARBA00022670"/>
    </source>
</evidence>
<accession>A0ABR5SB45</accession>
<dbReference type="RefSeq" id="WP_236861828.1">
    <property type="nucleotide sequence ID" value="NZ_LNQR01000127.1"/>
</dbReference>
<evidence type="ECO:0000256" key="3">
    <source>
        <dbReference type="ARBA" id="ARBA00022801"/>
    </source>
</evidence>
<evidence type="ECO:0000313" key="9">
    <source>
        <dbReference type="Proteomes" id="UP000060487"/>
    </source>
</evidence>
<evidence type="ECO:0000313" key="8">
    <source>
        <dbReference type="EMBL" id="KWT76033.1"/>
    </source>
</evidence>
<dbReference type="InterPro" id="IPR035992">
    <property type="entry name" value="Ricin_B-like_lectins"/>
</dbReference>
<feature type="active site" description="Charge relay system" evidence="5">
    <location>
        <position position="418"/>
    </location>
</feature>
<dbReference type="PROSITE" id="PS50231">
    <property type="entry name" value="RICIN_B_LECTIN"/>
    <property type="match status" value="1"/>
</dbReference>
<comment type="caution">
    <text evidence="8">The sequence shown here is derived from an EMBL/GenBank/DDBJ whole genome shotgun (WGS) entry which is preliminary data.</text>
</comment>
<dbReference type="InterPro" id="IPR023828">
    <property type="entry name" value="Peptidase_S8_Ser-AS"/>
</dbReference>
<keyword evidence="9" id="KW-1185">Reference proteome</keyword>
<evidence type="ECO:0000256" key="5">
    <source>
        <dbReference type="PROSITE-ProRule" id="PRU01240"/>
    </source>
</evidence>
<dbReference type="Pfam" id="PF00652">
    <property type="entry name" value="Ricin_B_lectin"/>
    <property type="match status" value="1"/>
</dbReference>
<feature type="active site" description="Charge relay system" evidence="5">
    <location>
        <position position="182"/>
    </location>
</feature>
<comment type="similarity">
    <text evidence="1 5 6">Belongs to the peptidase S8 family.</text>
</comment>